<dbReference type="EMBL" id="OX459949">
    <property type="protein sequence ID" value="CAI9155763.1"/>
    <property type="molecule type" value="Genomic_DNA"/>
</dbReference>
<evidence type="ECO:0000313" key="2">
    <source>
        <dbReference type="EMBL" id="CAI9155763.1"/>
    </source>
</evidence>
<gene>
    <name evidence="2" type="ORF">MRATA1EN1_LOCUS4725</name>
</gene>
<reference evidence="2" key="1">
    <citation type="submission" date="2023-04" db="EMBL/GenBank/DDBJ databases">
        <authorList>
            <consortium name="ELIXIR-Norway"/>
        </authorList>
    </citation>
    <scope>NUCLEOTIDE SEQUENCE [LARGE SCALE GENOMIC DNA]</scope>
</reference>
<proteinExistence type="predicted"/>
<keyword evidence="3" id="KW-1185">Reference proteome</keyword>
<feature type="region of interest" description="Disordered" evidence="1">
    <location>
        <begin position="34"/>
        <end position="90"/>
    </location>
</feature>
<name>A0ABN8Y5L0_RANTA</name>
<evidence type="ECO:0000313" key="3">
    <source>
        <dbReference type="Proteomes" id="UP001176941"/>
    </source>
</evidence>
<organism evidence="2 3">
    <name type="scientific">Rangifer tarandus platyrhynchus</name>
    <name type="common">Svalbard reindeer</name>
    <dbReference type="NCBI Taxonomy" id="3082113"/>
    <lineage>
        <taxon>Eukaryota</taxon>
        <taxon>Metazoa</taxon>
        <taxon>Chordata</taxon>
        <taxon>Craniata</taxon>
        <taxon>Vertebrata</taxon>
        <taxon>Euteleostomi</taxon>
        <taxon>Mammalia</taxon>
        <taxon>Eutheria</taxon>
        <taxon>Laurasiatheria</taxon>
        <taxon>Artiodactyla</taxon>
        <taxon>Ruminantia</taxon>
        <taxon>Pecora</taxon>
        <taxon>Cervidae</taxon>
        <taxon>Odocoileinae</taxon>
        <taxon>Rangifer</taxon>
    </lineage>
</organism>
<feature type="compositionally biased region" description="Low complexity" evidence="1">
    <location>
        <begin position="35"/>
        <end position="54"/>
    </location>
</feature>
<sequence length="90" mass="9111">MVHSTEGALDRTQGRAAAERAGGLVLSAESGALDRSAAAAGGRLPAGGSPAAPGNQRSAAPPRVPTSRARSCVARWPGTRGRHDRLPPHL</sequence>
<dbReference type="Proteomes" id="UP001176941">
    <property type="component" value="Chromosome 13"/>
</dbReference>
<protein>
    <submittedName>
        <fullName evidence="2">Uncharacterized protein</fullName>
    </submittedName>
</protein>
<accession>A0ABN8Y5L0</accession>
<evidence type="ECO:0000256" key="1">
    <source>
        <dbReference type="SAM" id="MobiDB-lite"/>
    </source>
</evidence>